<gene>
    <name evidence="9" type="primary">20215348</name>
    <name evidence="8" type="ORF">HELRODRAFT_76841</name>
</gene>
<keyword evidence="10" id="KW-1185">Reference proteome</keyword>
<reference evidence="8 10" key="2">
    <citation type="journal article" date="2013" name="Nature">
        <title>Insights into bilaterian evolution from three spiralian genomes.</title>
        <authorList>
            <person name="Simakov O."/>
            <person name="Marletaz F."/>
            <person name="Cho S.J."/>
            <person name="Edsinger-Gonzales E."/>
            <person name="Havlak P."/>
            <person name="Hellsten U."/>
            <person name="Kuo D.H."/>
            <person name="Larsson T."/>
            <person name="Lv J."/>
            <person name="Arendt D."/>
            <person name="Savage R."/>
            <person name="Osoegawa K."/>
            <person name="de Jong P."/>
            <person name="Grimwood J."/>
            <person name="Chapman J.A."/>
            <person name="Shapiro H."/>
            <person name="Aerts A."/>
            <person name="Otillar R.P."/>
            <person name="Terry A.Y."/>
            <person name="Boore J.L."/>
            <person name="Grigoriev I.V."/>
            <person name="Lindberg D.R."/>
            <person name="Seaver E.C."/>
            <person name="Weisblat D.A."/>
            <person name="Putnam N.H."/>
            <person name="Rokhsar D.S."/>
        </authorList>
    </citation>
    <scope>NUCLEOTIDE SEQUENCE</scope>
</reference>
<organism evidence="9 10">
    <name type="scientific">Helobdella robusta</name>
    <name type="common">Californian leech</name>
    <dbReference type="NCBI Taxonomy" id="6412"/>
    <lineage>
        <taxon>Eukaryota</taxon>
        <taxon>Metazoa</taxon>
        <taxon>Spiralia</taxon>
        <taxon>Lophotrochozoa</taxon>
        <taxon>Annelida</taxon>
        <taxon>Clitellata</taxon>
        <taxon>Hirudinea</taxon>
        <taxon>Rhynchobdellida</taxon>
        <taxon>Glossiphoniidae</taxon>
        <taxon>Helobdella</taxon>
    </lineage>
</organism>
<dbReference type="HOGENOM" id="CLU_118165_0_0_1"/>
<evidence type="ECO:0000256" key="6">
    <source>
        <dbReference type="ARBA" id="ARBA00041160"/>
    </source>
</evidence>
<sequence>MSNASGWLVTTNQAACVHPRFMPGYKGYVPTMKYEHGETYGNQTNKCFQDFRSKTFETSRTLSNRGGYFATRFTSNPDLACEARTRKLDRWLQLPTYKLTNQDYTTLHNRVQFMKLAMCHRAHYNDYTGTIPSVGYFQEPKPFETREMFTTRKNISYCCNHLE</sequence>
<accession>T1G2Q0</accession>
<dbReference type="GO" id="GO:0005930">
    <property type="term" value="C:axoneme"/>
    <property type="evidence" value="ECO:0007669"/>
    <property type="project" value="UniProtKB-SubCell"/>
</dbReference>
<dbReference type="InterPro" id="IPR018902">
    <property type="entry name" value="CMI2A-C-like_dom"/>
</dbReference>
<keyword evidence="3" id="KW-0206">Cytoskeleton</keyword>
<comment type="subcellular location">
    <subcellularLocation>
        <location evidence="1">Cytoplasm</location>
        <location evidence="1">Cytoskeleton</location>
        <location evidence="1">Cilium axoneme</location>
    </subcellularLocation>
</comment>
<proteinExistence type="inferred from homology"/>
<dbReference type="KEGG" id="hro:HELRODRAFT_76841"/>
<dbReference type="RefSeq" id="XP_009015125.1">
    <property type="nucleotide sequence ID" value="XM_009016877.1"/>
</dbReference>
<evidence type="ECO:0000313" key="8">
    <source>
        <dbReference type="EMBL" id="ESO07029.1"/>
    </source>
</evidence>
<evidence type="ECO:0000313" key="9">
    <source>
        <dbReference type="EnsemblMetazoa" id="HelroP76841"/>
    </source>
</evidence>
<protein>
    <recommendedName>
        <fullName evidence="6">Ciliary microtubule inner protein 2C</fullName>
    </recommendedName>
</protein>
<name>T1G2Q0_HELRO</name>
<dbReference type="CTD" id="20215348"/>
<evidence type="ECO:0000256" key="4">
    <source>
        <dbReference type="ARBA" id="ARBA00023273"/>
    </source>
</evidence>
<dbReference type="Proteomes" id="UP000015101">
    <property type="component" value="Unassembled WGS sequence"/>
</dbReference>
<dbReference type="EnsemblMetazoa" id="HelroT76841">
    <property type="protein sequence ID" value="HelroP76841"/>
    <property type="gene ID" value="HelroG76841"/>
</dbReference>
<dbReference type="OMA" id="RQKRDCY"/>
<reference evidence="10" key="1">
    <citation type="submission" date="2012-12" db="EMBL/GenBank/DDBJ databases">
        <authorList>
            <person name="Hellsten U."/>
            <person name="Grimwood J."/>
            <person name="Chapman J.A."/>
            <person name="Shapiro H."/>
            <person name="Aerts A."/>
            <person name="Otillar R.P."/>
            <person name="Terry A.Y."/>
            <person name="Boore J.L."/>
            <person name="Simakov O."/>
            <person name="Marletaz F."/>
            <person name="Cho S.-J."/>
            <person name="Edsinger-Gonzales E."/>
            <person name="Havlak P."/>
            <person name="Kuo D.-H."/>
            <person name="Larsson T."/>
            <person name="Lv J."/>
            <person name="Arendt D."/>
            <person name="Savage R."/>
            <person name="Osoegawa K."/>
            <person name="de Jong P."/>
            <person name="Lindberg D.R."/>
            <person name="Seaver E.C."/>
            <person name="Weisblat D.A."/>
            <person name="Putnam N.H."/>
            <person name="Grigoriev I.V."/>
            <person name="Rokhsar D.S."/>
        </authorList>
    </citation>
    <scope>NUCLEOTIDE SEQUENCE</scope>
</reference>
<dbReference type="PANTHER" id="PTHR34924:SF1">
    <property type="entry name" value="PROTEIN FAM166C"/>
    <property type="match status" value="1"/>
</dbReference>
<evidence type="ECO:0000256" key="5">
    <source>
        <dbReference type="ARBA" id="ARBA00035661"/>
    </source>
</evidence>
<dbReference type="eggNOG" id="ENOG502S0NQ">
    <property type="taxonomic scope" value="Eukaryota"/>
</dbReference>
<evidence type="ECO:0000259" key="7">
    <source>
        <dbReference type="Pfam" id="PF10629"/>
    </source>
</evidence>
<dbReference type="InterPro" id="IPR052329">
    <property type="entry name" value="CIMIP2C"/>
</dbReference>
<keyword evidence="2" id="KW-0963">Cytoplasm</keyword>
<keyword evidence="4" id="KW-0966">Cell projection</keyword>
<dbReference type="GO" id="GO:0015630">
    <property type="term" value="C:microtubule cytoskeleton"/>
    <property type="evidence" value="ECO:0007669"/>
    <property type="project" value="UniProtKB-ARBA"/>
</dbReference>
<evidence type="ECO:0000256" key="2">
    <source>
        <dbReference type="ARBA" id="ARBA00022490"/>
    </source>
</evidence>
<dbReference type="EMBL" id="AMQM01003773">
    <property type="status" value="NOT_ANNOTATED_CDS"/>
    <property type="molecule type" value="Genomic_DNA"/>
</dbReference>
<dbReference type="AlphaFoldDB" id="T1G2Q0"/>
<feature type="domain" description="Ciliary microtubule inner protein 2A-C-like" evidence="7">
    <location>
        <begin position="18"/>
        <end position="84"/>
    </location>
</feature>
<reference evidence="9" key="3">
    <citation type="submission" date="2015-06" db="UniProtKB">
        <authorList>
            <consortium name="EnsemblMetazoa"/>
        </authorList>
    </citation>
    <scope>IDENTIFICATION</scope>
</reference>
<dbReference type="InParanoid" id="T1G2Q0"/>
<dbReference type="GeneID" id="20215348"/>
<evidence type="ECO:0000256" key="1">
    <source>
        <dbReference type="ARBA" id="ARBA00004430"/>
    </source>
</evidence>
<dbReference type="PANTHER" id="PTHR34924">
    <property type="entry name" value="UPF0573 PROTEIN C2ORF70"/>
    <property type="match status" value="1"/>
</dbReference>
<comment type="similarity">
    <text evidence="5">Belongs to the CIMIP2 family.</text>
</comment>
<evidence type="ECO:0000313" key="10">
    <source>
        <dbReference type="Proteomes" id="UP000015101"/>
    </source>
</evidence>
<dbReference type="EMBL" id="KB096275">
    <property type="protein sequence ID" value="ESO07029.1"/>
    <property type="molecule type" value="Genomic_DNA"/>
</dbReference>
<dbReference type="OrthoDB" id="8181742at2759"/>
<dbReference type="Pfam" id="PF10629">
    <property type="entry name" value="CMI2B-like"/>
    <property type="match status" value="1"/>
</dbReference>
<evidence type="ECO:0000256" key="3">
    <source>
        <dbReference type="ARBA" id="ARBA00023212"/>
    </source>
</evidence>